<dbReference type="SUPFAM" id="SSF52374">
    <property type="entry name" value="Nucleotidylyl transferase"/>
    <property type="match status" value="1"/>
</dbReference>
<reference evidence="4 5" key="1">
    <citation type="submission" date="2016-02" db="EMBL/GenBank/DDBJ databases">
        <title>Complete Genome Sequence of Weissella jogaejeotgali FOL01.</title>
        <authorList>
            <person name="Lee J.-H."/>
            <person name="Ku H.-J."/>
        </authorList>
    </citation>
    <scope>NUCLEOTIDE SEQUENCE [LARGE SCALE GENOMIC DNA]</scope>
    <source>
        <strain evidence="4 5">FOL01</strain>
    </source>
</reference>
<evidence type="ECO:0000256" key="3">
    <source>
        <dbReference type="HAMAP-Rule" id="MF_01539"/>
    </source>
</evidence>
<feature type="binding site" evidence="3">
    <location>
        <position position="101"/>
    </location>
    <ligand>
        <name>ATP</name>
        <dbReference type="ChEBI" id="CHEBI:30616"/>
    </ligand>
</feature>
<comment type="function">
    <text evidence="3">Catalyzes the formation of N(4)-acetylcytidine (ac(4)C) at the wobble position of elongator tRNA(Met), using acetate and ATP as substrates. First activates an acetate ion to form acetyladenylate (Ac-AMP) and then transfers the acetyl group to tRNA to form ac(4)C34.</text>
</comment>
<evidence type="ECO:0000313" key="5">
    <source>
        <dbReference type="Proteomes" id="UP000185473"/>
    </source>
</evidence>
<dbReference type="PANTHER" id="PTHR37825:SF1">
    <property type="entry name" value="TRNA(MET) CYTIDINE ACETATE LIGASE"/>
    <property type="match status" value="1"/>
</dbReference>
<feature type="binding site" evidence="3">
    <location>
        <position position="154"/>
    </location>
    <ligand>
        <name>ATP</name>
        <dbReference type="ChEBI" id="CHEBI:30616"/>
    </ligand>
</feature>
<dbReference type="EMBL" id="CP014332">
    <property type="protein sequence ID" value="APS42343.1"/>
    <property type="molecule type" value="Genomic_DNA"/>
</dbReference>
<evidence type="ECO:0000256" key="1">
    <source>
        <dbReference type="ARBA" id="ARBA00022598"/>
    </source>
</evidence>
<dbReference type="Pfam" id="PF05636">
    <property type="entry name" value="HIGH_NTase1"/>
    <property type="match status" value="1"/>
</dbReference>
<evidence type="ECO:0000256" key="2">
    <source>
        <dbReference type="ARBA" id="ARBA00022694"/>
    </source>
</evidence>
<dbReference type="NCBIfam" id="NF010191">
    <property type="entry name" value="PRK13670.1"/>
    <property type="match status" value="1"/>
</dbReference>
<dbReference type="PANTHER" id="PTHR37825">
    <property type="entry name" value="TRNA(MET) CYTIDINE ACETATE LIGASE"/>
    <property type="match status" value="1"/>
</dbReference>
<dbReference type="InterPro" id="IPR008513">
    <property type="entry name" value="tRNA(Met)_cyd_acetate_ligase"/>
</dbReference>
<comment type="subcellular location">
    <subcellularLocation>
        <location evidence="3">Cytoplasm</location>
    </subcellularLocation>
</comment>
<organism evidence="4 5">
    <name type="scientific">Weissella jogaejeotgali</name>
    <dbReference type="NCBI Taxonomy" id="1631871"/>
    <lineage>
        <taxon>Bacteria</taxon>
        <taxon>Bacillati</taxon>
        <taxon>Bacillota</taxon>
        <taxon>Bacilli</taxon>
        <taxon>Lactobacillales</taxon>
        <taxon>Lactobacillaceae</taxon>
        <taxon>Weissella</taxon>
    </lineage>
</organism>
<keyword evidence="3" id="KW-0963">Cytoplasm</keyword>
<keyword evidence="3" id="KW-0547">Nucleotide-binding</keyword>
<dbReference type="RefSeq" id="WP_075270092.1">
    <property type="nucleotide sequence ID" value="NZ_CP014332.1"/>
</dbReference>
<dbReference type="Gene3D" id="3.40.50.620">
    <property type="entry name" value="HUPs"/>
    <property type="match status" value="1"/>
</dbReference>
<keyword evidence="1 3" id="KW-0436">Ligase</keyword>
<dbReference type="GO" id="GO:0006400">
    <property type="term" value="P:tRNA modification"/>
    <property type="evidence" value="ECO:0007669"/>
    <property type="project" value="UniProtKB-UniRule"/>
</dbReference>
<dbReference type="EC" id="6.3.4.-" evidence="3"/>
<dbReference type="HAMAP" id="MF_01539">
    <property type="entry name" value="TmcAL"/>
    <property type="match status" value="1"/>
</dbReference>
<keyword evidence="3" id="KW-0067">ATP-binding</keyword>
<evidence type="ECO:0000313" key="4">
    <source>
        <dbReference type="EMBL" id="APS42343.1"/>
    </source>
</evidence>
<proteinExistence type="inferred from homology"/>
<keyword evidence="3" id="KW-0694">RNA-binding</keyword>
<comment type="catalytic activity">
    <reaction evidence="3">
        <text>cytidine(34) in elongator tRNA(Met) + acetate + ATP = N(4)-acetylcytidine(34) in elongator tRNA(Met) + AMP + diphosphate</text>
        <dbReference type="Rhea" id="RHEA:58144"/>
        <dbReference type="Rhea" id="RHEA-COMP:10693"/>
        <dbReference type="Rhea" id="RHEA-COMP:10694"/>
        <dbReference type="ChEBI" id="CHEBI:30089"/>
        <dbReference type="ChEBI" id="CHEBI:30616"/>
        <dbReference type="ChEBI" id="CHEBI:33019"/>
        <dbReference type="ChEBI" id="CHEBI:74900"/>
        <dbReference type="ChEBI" id="CHEBI:82748"/>
        <dbReference type="ChEBI" id="CHEBI:456215"/>
    </reaction>
</comment>
<dbReference type="GO" id="GO:0016879">
    <property type="term" value="F:ligase activity, forming carbon-nitrogen bonds"/>
    <property type="evidence" value="ECO:0007669"/>
    <property type="project" value="UniProtKB-UniRule"/>
</dbReference>
<dbReference type="Proteomes" id="UP000185473">
    <property type="component" value="Chromosome"/>
</dbReference>
<feature type="binding site" evidence="3">
    <location>
        <begin position="181"/>
        <end position="182"/>
    </location>
    <ligand>
        <name>ATP</name>
        <dbReference type="ChEBI" id="CHEBI:30616"/>
    </ligand>
</feature>
<feature type="binding site" evidence="3">
    <location>
        <begin position="7"/>
        <end position="20"/>
    </location>
    <ligand>
        <name>ATP</name>
        <dbReference type="ChEBI" id="CHEBI:30616"/>
    </ligand>
</feature>
<accession>A0A1L6RCT3</accession>
<keyword evidence="5" id="KW-1185">Reference proteome</keyword>
<dbReference type="InterPro" id="IPR014729">
    <property type="entry name" value="Rossmann-like_a/b/a_fold"/>
</dbReference>
<protein>
    <recommendedName>
        <fullName evidence="3">tRNA(Met) cytidine acetate ligase</fullName>
        <ecNumber evidence="3">6.3.4.-</ecNumber>
    </recommendedName>
</protein>
<dbReference type="STRING" id="1631871.FOL01_1484"/>
<gene>
    <name evidence="3" type="primary">tmcAL</name>
    <name evidence="4" type="ORF">FOL01_1484</name>
</gene>
<dbReference type="AlphaFoldDB" id="A0A1L6RCT3"/>
<comment type="similarity">
    <text evidence="3">Belongs to the TmcAL family.</text>
</comment>
<dbReference type="GO" id="GO:0000049">
    <property type="term" value="F:tRNA binding"/>
    <property type="evidence" value="ECO:0007669"/>
    <property type="project" value="UniProtKB-KW"/>
</dbReference>
<name>A0A1L6RCT3_9LACO</name>
<keyword evidence="2 3" id="KW-0819">tRNA processing</keyword>
<dbReference type="KEGG" id="wjo:FOL01_1484"/>
<dbReference type="GO" id="GO:0005737">
    <property type="term" value="C:cytoplasm"/>
    <property type="evidence" value="ECO:0007669"/>
    <property type="project" value="UniProtKB-SubCell"/>
</dbReference>
<sequence>MTAVGIIAEYNPFHNGHAYHLAQAKMLTGAETAVVVMSGNFVQRGVPAVFDKWQRTSLALEGGADVVYELPFAFAVQPAHLFARGAVNLLARAGVDTIVFGAEHAQLDFLALAKQARSLLMSNQAFRTDYTQTYATVFNDVLAQATGERLSEPNDLLGFAYATAVLELDLADEIRLLPIQRIGAAYHQTAITDSQIASATALRDLMQRRVSAHEYEAFVSSQAAGLLSQGPQTKEWSTDWYHLLQYKVLTTPVEDLSTIYQLNDGLAYRLKEQMTRQTDADYQTFMTSFKSKRYTWSRLQRTLLYTLLNIRQQEMQQALDQPYLRLLGASKTGRAFIKQQRKHVSIPVVNHVTHEDTTGILTLDYRAGKLYELMIKQPVRQAMDTGRIPLFTK</sequence>
<dbReference type="GO" id="GO:0005524">
    <property type="term" value="F:ATP binding"/>
    <property type="evidence" value="ECO:0007669"/>
    <property type="project" value="UniProtKB-KW"/>
</dbReference>
<keyword evidence="3" id="KW-0820">tRNA-binding</keyword>
<dbReference type="OrthoDB" id="9769796at2"/>